<gene>
    <name evidence="2" type="ORF">BN8_05157</name>
</gene>
<reference evidence="2 3" key="1">
    <citation type="journal article" date="2012" name="J. Bacteriol.">
        <title>Genome Sequence of the Filamentous Bacterium Fibrisoma limi BUZ 3T.</title>
        <authorList>
            <person name="Filippini M."/>
            <person name="Qi W."/>
            <person name="Jaenicke S."/>
            <person name="Goesmann A."/>
            <person name="Smits T.H."/>
            <person name="Bagheri H.C."/>
        </authorList>
    </citation>
    <scope>NUCLEOTIDE SEQUENCE [LARGE SCALE GENOMIC DNA]</scope>
    <source>
        <strain evidence="3">BUZ 3T</strain>
    </source>
</reference>
<name>I2GPN5_9BACT</name>
<dbReference type="InterPro" id="IPR029063">
    <property type="entry name" value="SAM-dependent_MTases_sf"/>
</dbReference>
<dbReference type="SUPFAM" id="SSF53335">
    <property type="entry name" value="S-adenosyl-L-methionine-dependent methyltransferases"/>
    <property type="match status" value="1"/>
</dbReference>
<dbReference type="InterPro" id="IPR006342">
    <property type="entry name" value="FkbM_mtfrase"/>
</dbReference>
<sequence>MRNFGRCLLYVLLVKTLFSFLFTDAYRLLSNPNGRKFLWLLLTSAGTRRNQTTTLTYDGLRFQTPDSLMFFWQVKEIFVDESYAFPATSSEPVIIDCGSNIGTSVVYFSRYYPKARIIAFEADAATARTLRYNLTANGVANVEVIEKAVWTDNEGVDFGSAGDDVSSVYVATNVNHVPSVRFRDVLKQYPRIDMLKIDIEGAENPVLADCRYALGHVQNLFIEYHAYIGQPQTLPELLDILKDSGFRYYIDTAQHRTKPLVNRQYRGNTVMDLQLTIFAYR</sequence>
<comment type="caution">
    <text evidence="2">The sequence shown here is derived from an EMBL/GenBank/DDBJ whole genome shotgun (WGS) entry which is preliminary data.</text>
</comment>
<keyword evidence="2" id="KW-0808">Transferase</keyword>
<dbReference type="STRING" id="1185876.BN8_05157"/>
<keyword evidence="3" id="KW-1185">Reference proteome</keyword>
<dbReference type="InterPro" id="IPR052514">
    <property type="entry name" value="SAM-dependent_MTase"/>
</dbReference>
<organism evidence="2 3">
    <name type="scientific">Fibrisoma limi BUZ 3</name>
    <dbReference type="NCBI Taxonomy" id="1185876"/>
    <lineage>
        <taxon>Bacteria</taxon>
        <taxon>Pseudomonadati</taxon>
        <taxon>Bacteroidota</taxon>
        <taxon>Cytophagia</taxon>
        <taxon>Cytophagales</taxon>
        <taxon>Spirosomataceae</taxon>
        <taxon>Fibrisoma</taxon>
    </lineage>
</organism>
<feature type="domain" description="Methyltransferase FkbM" evidence="1">
    <location>
        <begin position="96"/>
        <end position="248"/>
    </location>
</feature>
<evidence type="ECO:0000313" key="2">
    <source>
        <dbReference type="EMBL" id="CCH55863.1"/>
    </source>
</evidence>
<dbReference type="GO" id="GO:0032259">
    <property type="term" value="P:methylation"/>
    <property type="evidence" value="ECO:0007669"/>
    <property type="project" value="UniProtKB-KW"/>
</dbReference>
<evidence type="ECO:0000259" key="1">
    <source>
        <dbReference type="Pfam" id="PF05050"/>
    </source>
</evidence>
<protein>
    <submittedName>
        <fullName evidence="2">Methyltransferase FkbM family</fullName>
    </submittedName>
</protein>
<evidence type="ECO:0000313" key="3">
    <source>
        <dbReference type="Proteomes" id="UP000009309"/>
    </source>
</evidence>
<dbReference type="Pfam" id="PF05050">
    <property type="entry name" value="Methyltransf_21"/>
    <property type="match status" value="1"/>
</dbReference>
<dbReference type="PANTHER" id="PTHR34203">
    <property type="entry name" value="METHYLTRANSFERASE, FKBM FAMILY PROTEIN"/>
    <property type="match status" value="1"/>
</dbReference>
<dbReference type="GO" id="GO:0008168">
    <property type="term" value="F:methyltransferase activity"/>
    <property type="evidence" value="ECO:0007669"/>
    <property type="project" value="UniProtKB-KW"/>
</dbReference>
<dbReference type="PANTHER" id="PTHR34203:SF15">
    <property type="entry name" value="SLL1173 PROTEIN"/>
    <property type="match status" value="1"/>
</dbReference>
<dbReference type="eggNOG" id="COG2890">
    <property type="taxonomic scope" value="Bacteria"/>
</dbReference>
<keyword evidence="2" id="KW-0489">Methyltransferase</keyword>
<proteinExistence type="predicted"/>
<dbReference type="Gene3D" id="3.40.50.150">
    <property type="entry name" value="Vaccinia Virus protein VP39"/>
    <property type="match status" value="1"/>
</dbReference>
<dbReference type="AlphaFoldDB" id="I2GPN5"/>
<dbReference type="Proteomes" id="UP000009309">
    <property type="component" value="Unassembled WGS sequence"/>
</dbReference>
<dbReference type="NCBIfam" id="TIGR01444">
    <property type="entry name" value="fkbM_fam"/>
    <property type="match status" value="1"/>
</dbReference>
<accession>I2GPN5</accession>
<dbReference type="EMBL" id="CAIT01000009">
    <property type="protein sequence ID" value="CCH55863.1"/>
    <property type="molecule type" value="Genomic_DNA"/>
</dbReference>